<dbReference type="InterPro" id="IPR036899">
    <property type="entry name" value="Ribosomal_uL13_sf"/>
</dbReference>
<dbReference type="CDD" id="cd00392">
    <property type="entry name" value="Ribosomal_L13"/>
    <property type="match status" value="1"/>
</dbReference>
<dbReference type="PIRSF" id="PIRSF002181">
    <property type="entry name" value="Ribosomal_L13"/>
    <property type="match status" value="1"/>
</dbReference>
<dbReference type="GO" id="GO:0006412">
    <property type="term" value="P:translation"/>
    <property type="evidence" value="ECO:0007669"/>
    <property type="project" value="UniProtKB-UniRule"/>
</dbReference>
<sequence length="158" mass="17806">MSTYFPKGEIARSWYVVDADGQTLGRMAARVARLLSGKDSPQYTPFLDTGSHVVIINAAKVRVTGMKAEQKKYHRYTGFPGGLRTEEFKKRFERAPERLIEDTITGMLPHTKLGRQMATKLKVYRGDKHPHQAQQPQALEIARKSSPKSAHDRGAKRA</sequence>
<evidence type="ECO:0000256" key="3">
    <source>
        <dbReference type="ARBA" id="ARBA00022980"/>
    </source>
</evidence>
<keyword evidence="4 6" id="KW-0687">Ribonucleoprotein</keyword>
<organism evidence="8 9">
    <name type="scientific">Candidatus Korobacter versatilis</name>
    <dbReference type="NCBI Taxonomy" id="658062"/>
    <lineage>
        <taxon>Bacteria</taxon>
        <taxon>Pseudomonadati</taxon>
        <taxon>Acidobacteriota</taxon>
        <taxon>Terriglobia</taxon>
        <taxon>Terriglobales</taxon>
        <taxon>Candidatus Korobacteraceae</taxon>
        <taxon>Candidatus Korobacter</taxon>
    </lineage>
</organism>
<dbReference type="Proteomes" id="UP000779809">
    <property type="component" value="Unassembled WGS sequence"/>
</dbReference>
<evidence type="ECO:0000313" key="8">
    <source>
        <dbReference type="EMBL" id="MBI2678397.1"/>
    </source>
</evidence>
<gene>
    <name evidence="6 8" type="primary">rplM</name>
    <name evidence="8" type="ORF">HYX28_06420</name>
</gene>
<dbReference type="GO" id="GO:0003729">
    <property type="term" value="F:mRNA binding"/>
    <property type="evidence" value="ECO:0007669"/>
    <property type="project" value="TreeGrafter"/>
</dbReference>
<name>A0A932A8G3_9BACT</name>
<dbReference type="Pfam" id="PF00572">
    <property type="entry name" value="Ribosomal_L13"/>
    <property type="match status" value="1"/>
</dbReference>
<feature type="compositionally biased region" description="Basic and acidic residues" evidence="7">
    <location>
        <begin position="149"/>
        <end position="158"/>
    </location>
</feature>
<comment type="subunit">
    <text evidence="2 6">Part of the 50S ribosomal subunit.</text>
</comment>
<dbReference type="InterPro" id="IPR005823">
    <property type="entry name" value="Ribosomal_uL13_bac-type"/>
</dbReference>
<feature type="region of interest" description="Disordered" evidence="7">
    <location>
        <begin position="126"/>
        <end position="158"/>
    </location>
</feature>
<protein>
    <recommendedName>
        <fullName evidence="5 6">Large ribosomal subunit protein uL13</fullName>
    </recommendedName>
</protein>
<dbReference type="GO" id="GO:0003735">
    <property type="term" value="F:structural constituent of ribosome"/>
    <property type="evidence" value="ECO:0007669"/>
    <property type="project" value="InterPro"/>
</dbReference>
<evidence type="ECO:0000256" key="5">
    <source>
        <dbReference type="ARBA" id="ARBA00035201"/>
    </source>
</evidence>
<evidence type="ECO:0000313" key="9">
    <source>
        <dbReference type="Proteomes" id="UP000779809"/>
    </source>
</evidence>
<dbReference type="Gene3D" id="3.90.1180.10">
    <property type="entry name" value="Ribosomal protein L13"/>
    <property type="match status" value="1"/>
</dbReference>
<proteinExistence type="inferred from homology"/>
<dbReference type="AlphaFoldDB" id="A0A932A8G3"/>
<dbReference type="PANTHER" id="PTHR11545">
    <property type="entry name" value="RIBOSOMAL PROTEIN L13"/>
    <property type="match status" value="1"/>
</dbReference>
<evidence type="ECO:0000256" key="4">
    <source>
        <dbReference type="ARBA" id="ARBA00023274"/>
    </source>
</evidence>
<dbReference type="FunFam" id="3.90.1180.10:FF:000001">
    <property type="entry name" value="50S ribosomal protein L13"/>
    <property type="match status" value="1"/>
</dbReference>
<reference evidence="8" key="1">
    <citation type="submission" date="2020-07" db="EMBL/GenBank/DDBJ databases">
        <title>Huge and variable diversity of episymbiotic CPR bacteria and DPANN archaea in groundwater ecosystems.</title>
        <authorList>
            <person name="He C.Y."/>
            <person name="Keren R."/>
            <person name="Whittaker M."/>
            <person name="Farag I.F."/>
            <person name="Doudna J."/>
            <person name="Cate J.H.D."/>
            <person name="Banfield J.F."/>
        </authorList>
    </citation>
    <scope>NUCLEOTIDE SEQUENCE</scope>
    <source>
        <strain evidence="8">NC_groundwater_580_Pr5_B-0.1um_64_19</strain>
    </source>
</reference>
<evidence type="ECO:0000256" key="1">
    <source>
        <dbReference type="ARBA" id="ARBA00006227"/>
    </source>
</evidence>
<dbReference type="EMBL" id="JACPNR010000008">
    <property type="protein sequence ID" value="MBI2678397.1"/>
    <property type="molecule type" value="Genomic_DNA"/>
</dbReference>
<comment type="caution">
    <text evidence="8">The sequence shown here is derived from an EMBL/GenBank/DDBJ whole genome shotgun (WGS) entry which is preliminary data.</text>
</comment>
<evidence type="ECO:0000256" key="2">
    <source>
        <dbReference type="ARBA" id="ARBA00011838"/>
    </source>
</evidence>
<evidence type="ECO:0000256" key="6">
    <source>
        <dbReference type="HAMAP-Rule" id="MF_01366"/>
    </source>
</evidence>
<dbReference type="SUPFAM" id="SSF52161">
    <property type="entry name" value="Ribosomal protein L13"/>
    <property type="match status" value="1"/>
</dbReference>
<dbReference type="HAMAP" id="MF_01366">
    <property type="entry name" value="Ribosomal_uL13"/>
    <property type="match status" value="1"/>
</dbReference>
<evidence type="ECO:0000256" key="7">
    <source>
        <dbReference type="SAM" id="MobiDB-lite"/>
    </source>
</evidence>
<keyword evidence="3 6" id="KW-0689">Ribosomal protein</keyword>
<comment type="similarity">
    <text evidence="1 6">Belongs to the universal ribosomal protein uL13 family.</text>
</comment>
<dbReference type="GO" id="GO:0017148">
    <property type="term" value="P:negative regulation of translation"/>
    <property type="evidence" value="ECO:0007669"/>
    <property type="project" value="TreeGrafter"/>
</dbReference>
<comment type="function">
    <text evidence="6">This protein is one of the early assembly proteins of the 50S ribosomal subunit, although it is not seen to bind rRNA by itself. It is important during the early stages of 50S assembly.</text>
</comment>
<dbReference type="NCBIfam" id="TIGR01066">
    <property type="entry name" value="rplM_bact"/>
    <property type="match status" value="1"/>
</dbReference>
<dbReference type="InterPro" id="IPR005822">
    <property type="entry name" value="Ribosomal_uL13"/>
</dbReference>
<dbReference type="PANTHER" id="PTHR11545:SF2">
    <property type="entry name" value="LARGE RIBOSOMAL SUBUNIT PROTEIN UL13M"/>
    <property type="match status" value="1"/>
</dbReference>
<accession>A0A932A8G3</accession>
<dbReference type="GO" id="GO:0022625">
    <property type="term" value="C:cytosolic large ribosomal subunit"/>
    <property type="evidence" value="ECO:0007669"/>
    <property type="project" value="TreeGrafter"/>
</dbReference>